<organism evidence="1 2">
    <name type="scientific">Pseudodesulfovibrio alkaliphilus</name>
    <dbReference type="NCBI Taxonomy" id="2661613"/>
    <lineage>
        <taxon>Bacteria</taxon>
        <taxon>Pseudomonadati</taxon>
        <taxon>Thermodesulfobacteriota</taxon>
        <taxon>Desulfovibrionia</taxon>
        <taxon>Desulfovibrionales</taxon>
        <taxon>Desulfovibrionaceae</taxon>
    </lineage>
</organism>
<evidence type="ECO:0000313" key="1">
    <source>
        <dbReference type="EMBL" id="MUM78792.1"/>
    </source>
</evidence>
<name>A0A7K1KS88_9BACT</name>
<accession>A0A7K1KS88</accession>
<gene>
    <name evidence="1" type="primary">tnpB</name>
    <name evidence="1" type="ORF">GKC30_14230</name>
</gene>
<dbReference type="NCBIfam" id="NF033819">
    <property type="entry name" value="IS66_TnpB"/>
    <property type="match status" value="1"/>
</dbReference>
<reference evidence="1 2" key="1">
    <citation type="submission" date="2019-11" db="EMBL/GenBank/DDBJ databases">
        <title>Pseudodesulfovibrio alkaliphilus, sp. nov., an alkaliphilic sulfate-reducing bacteria from mud volcano of Taman peninsula, Russia.</title>
        <authorList>
            <person name="Frolova A."/>
            <person name="Merkel A.Y."/>
            <person name="Slobodkin A.I."/>
        </authorList>
    </citation>
    <scope>NUCLEOTIDE SEQUENCE [LARGE SCALE GENOMIC DNA]</scope>
    <source>
        <strain evidence="1 2">F-1</strain>
    </source>
</reference>
<dbReference type="EMBL" id="WODC01000013">
    <property type="protein sequence ID" value="MUM78792.1"/>
    <property type="molecule type" value="Genomic_DNA"/>
</dbReference>
<dbReference type="Proteomes" id="UP000461162">
    <property type="component" value="Unassembled WGS sequence"/>
</dbReference>
<dbReference type="Pfam" id="PF05717">
    <property type="entry name" value="TnpB_IS66"/>
    <property type="match status" value="1"/>
</dbReference>
<comment type="caution">
    <text evidence="1">The sequence shown here is derived from an EMBL/GenBank/DDBJ whole genome shotgun (WGS) entry which is preliminary data.</text>
</comment>
<dbReference type="PANTHER" id="PTHR36455">
    <property type="match status" value="1"/>
</dbReference>
<dbReference type="PANTHER" id="PTHR36455:SF1">
    <property type="entry name" value="BLR8292 PROTEIN"/>
    <property type="match status" value="1"/>
</dbReference>
<dbReference type="AlphaFoldDB" id="A0A7K1KS88"/>
<dbReference type="RefSeq" id="WP_155935645.1">
    <property type="nucleotide sequence ID" value="NZ_WODC01000013.1"/>
</dbReference>
<dbReference type="InterPro" id="IPR008878">
    <property type="entry name" value="Transposase_IS66_Orf2"/>
</dbReference>
<keyword evidence="2" id="KW-1185">Reference proteome</keyword>
<evidence type="ECO:0000313" key="2">
    <source>
        <dbReference type="Proteomes" id="UP000461162"/>
    </source>
</evidence>
<protein>
    <submittedName>
        <fullName evidence="1">IS66 family insertion sequence element accessory protein TnpB</fullName>
    </submittedName>
</protein>
<sequence>MNLLGSQTRVWLVLGSTDMRKAINGLSLMVADRLGHDAFSGHLFAFCNRGRTIIKILYWDRNGFCLWQKRLEKHRFTWPESEAEVMELGARELTWLLDGLDPLQARGHPKLGYSTLF</sequence>
<proteinExistence type="predicted"/>